<feature type="transmembrane region" description="Helical" evidence="1">
    <location>
        <begin position="100"/>
        <end position="122"/>
    </location>
</feature>
<gene>
    <name evidence="2" type="ORF">Nepgr_012456</name>
</gene>
<keyword evidence="1" id="KW-1133">Transmembrane helix</keyword>
<protein>
    <recommendedName>
        <fullName evidence="4">Transmembrane protein</fullName>
    </recommendedName>
</protein>
<evidence type="ECO:0000256" key="1">
    <source>
        <dbReference type="SAM" id="Phobius"/>
    </source>
</evidence>
<dbReference type="EMBL" id="BSYO01000010">
    <property type="protein sequence ID" value="GMH10615.1"/>
    <property type="molecule type" value="Genomic_DNA"/>
</dbReference>
<comment type="caution">
    <text evidence="2">The sequence shown here is derived from an EMBL/GenBank/DDBJ whole genome shotgun (WGS) entry which is preliminary data.</text>
</comment>
<sequence length="180" mass="20196">MFTKEPANQHLLKRLIHHHQKVRIFCSKGAGRSFGLTGFFHGAERGGCWNVCIFEEIAVSGSTDADAMTLLCGISEAHGLIAGLWLCGAPVYMFCMRSNLAMGGCACLPVLVLGVYSGWIWYANLIGGRWICRLYAHSLVFDAIGVDDLFSEISIWRWKAYSNSCYLPIFFWLLLKCPRY</sequence>
<reference evidence="2" key="1">
    <citation type="submission" date="2023-05" db="EMBL/GenBank/DDBJ databases">
        <title>Nepenthes gracilis genome sequencing.</title>
        <authorList>
            <person name="Fukushima K."/>
        </authorList>
    </citation>
    <scope>NUCLEOTIDE SEQUENCE</scope>
    <source>
        <strain evidence="2">SING2019-196</strain>
    </source>
</reference>
<organism evidence="2 3">
    <name type="scientific">Nepenthes gracilis</name>
    <name type="common">Slender pitcher plant</name>
    <dbReference type="NCBI Taxonomy" id="150966"/>
    <lineage>
        <taxon>Eukaryota</taxon>
        <taxon>Viridiplantae</taxon>
        <taxon>Streptophyta</taxon>
        <taxon>Embryophyta</taxon>
        <taxon>Tracheophyta</taxon>
        <taxon>Spermatophyta</taxon>
        <taxon>Magnoliopsida</taxon>
        <taxon>eudicotyledons</taxon>
        <taxon>Gunneridae</taxon>
        <taxon>Pentapetalae</taxon>
        <taxon>Caryophyllales</taxon>
        <taxon>Nepenthaceae</taxon>
        <taxon>Nepenthes</taxon>
    </lineage>
</organism>
<keyword evidence="1" id="KW-0812">Transmembrane</keyword>
<feature type="transmembrane region" description="Helical" evidence="1">
    <location>
        <begin position="158"/>
        <end position="175"/>
    </location>
</feature>
<accession>A0AAD3SGY2</accession>
<evidence type="ECO:0000313" key="3">
    <source>
        <dbReference type="Proteomes" id="UP001279734"/>
    </source>
</evidence>
<proteinExistence type="predicted"/>
<evidence type="ECO:0008006" key="4">
    <source>
        <dbReference type="Google" id="ProtNLM"/>
    </source>
</evidence>
<dbReference type="Proteomes" id="UP001279734">
    <property type="component" value="Unassembled WGS sequence"/>
</dbReference>
<dbReference type="AlphaFoldDB" id="A0AAD3SGY2"/>
<evidence type="ECO:0000313" key="2">
    <source>
        <dbReference type="EMBL" id="GMH10615.1"/>
    </source>
</evidence>
<keyword evidence="3" id="KW-1185">Reference proteome</keyword>
<name>A0AAD3SGY2_NEPGR</name>
<keyword evidence="1" id="KW-0472">Membrane</keyword>